<dbReference type="OrthoDB" id="597581at2"/>
<dbReference type="Pfam" id="PF04335">
    <property type="entry name" value="VirB8"/>
    <property type="match status" value="1"/>
</dbReference>
<evidence type="ECO:0000256" key="4">
    <source>
        <dbReference type="ARBA" id="ARBA00023136"/>
    </source>
</evidence>
<dbReference type="STRING" id="888061.AXF15_09990"/>
<dbReference type="RefSeq" id="WP_066606817.1">
    <property type="nucleotide sequence ID" value="NZ_CP014230.1"/>
</dbReference>
<dbReference type="InterPro" id="IPR007430">
    <property type="entry name" value="VirB8"/>
</dbReference>
<evidence type="ECO:0000256" key="5">
    <source>
        <dbReference type="SAM" id="Phobius"/>
    </source>
</evidence>
<gene>
    <name evidence="7" type="ORF">AXF15_09990</name>
</gene>
<keyword evidence="3 5" id="KW-1133">Transmembrane helix</keyword>
<comment type="subcellular location">
    <subcellularLocation>
        <location evidence="1">Membrane</location>
        <topology evidence="1">Single-pass membrane protein</topology>
    </subcellularLocation>
</comment>
<feature type="transmembrane region" description="Helical" evidence="5">
    <location>
        <begin position="37"/>
        <end position="59"/>
    </location>
</feature>
<evidence type="ECO:0000256" key="2">
    <source>
        <dbReference type="ARBA" id="ARBA00022692"/>
    </source>
</evidence>
<keyword evidence="2 5" id="KW-0812">Transmembrane</keyword>
<dbReference type="InterPro" id="IPR032710">
    <property type="entry name" value="NTF2-like_dom_sf"/>
</dbReference>
<dbReference type="Proteomes" id="UP000063964">
    <property type="component" value="Chromosome"/>
</dbReference>
<keyword evidence="8" id="KW-1185">Reference proteome</keyword>
<keyword evidence="4 5" id="KW-0472">Membrane</keyword>
<dbReference type="EMBL" id="CP014230">
    <property type="protein sequence ID" value="AMD93395.1"/>
    <property type="molecule type" value="Genomic_DNA"/>
</dbReference>
<dbReference type="KEGG" id="doa:AXF15_09990"/>
<dbReference type="InterPro" id="IPR035658">
    <property type="entry name" value="TrbF"/>
</dbReference>
<proteinExistence type="predicted"/>
<reference evidence="8" key="1">
    <citation type="submission" date="2016-02" db="EMBL/GenBank/DDBJ databases">
        <authorList>
            <person name="Holder M.E."/>
            <person name="Ajami N.J."/>
            <person name="Petrosino J.F."/>
        </authorList>
    </citation>
    <scope>NUCLEOTIDE SEQUENCE [LARGE SCALE GENOMIC DNA]</scope>
    <source>
        <strain evidence="8">DSM 12838</strain>
    </source>
</reference>
<name>A0A109W6C0_9BACT</name>
<sequence length="232" mass="26277">MNLFKKKNNQAEAESPYLNARRVWNAHEGELLVSRKLWQIVALLALIIALSAVSGLIYIGQQPKFIPYIVEVDKLGEAVGVGIAARAPVIDDRVLRAMLASFVADARMVTPDVAVQRKAVFRVYALLNQGDPAFLKMNEHMNGDDERNPFKRAAKEMVSVQIVSVLPQSAETWLVDWVEEIRDRQGAFLRRDNMRALLNIYIAPSSPKTTEEQILRNPLGLFVKDYSWTRKM</sequence>
<accession>A0A109W6C0</accession>
<evidence type="ECO:0000256" key="3">
    <source>
        <dbReference type="ARBA" id="ARBA00022989"/>
    </source>
</evidence>
<evidence type="ECO:0000313" key="8">
    <source>
        <dbReference type="Proteomes" id="UP000063964"/>
    </source>
</evidence>
<evidence type="ECO:0000313" key="7">
    <source>
        <dbReference type="EMBL" id="AMD93395.1"/>
    </source>
</evidence>
<dbReference type="SUPFAM" id="SSF54427">
    <property type="entry name" value="NTF2-like"/>
    <property type="match status" value="1"/>
</dbReference>
<organism evidence="7 8">
    <name type="scientific">Desulfomicrobium orale DSM 12838</name>
    <dbReference type="NCBI Taxonomy" id="888061"/>
    <lineage>
        <taxon>Bacteria</taxon>
        <taxon>Pseudomonadati</taxon>
        <taxon>Thermodesulfobacteriota</taxon>
        <taxon>Desulfovibrionia</taxon>
        <taxon>Desulfovibrionales</taxon>
        <taxon>Desulfomicrobiaceae</taxon>
        <taxon>Desulfomicrobium</taxon>
    </lineage>
</organism>
<protein>
    <submittedName>
        <fullName evidence="7">Conjugal transfer protein TrbF</fullName>
    </submittedName>
</protein>
<feature type="domain" description="Bacterial virulence protein VirB8" evidence="6">
    <location>
        <begin position="20"/>
        <end position="230"/>
    </location>
</feature>
<dbReference type="Gene3D" id="3.10.450.230">
    <property type="entry name" value="VirB8 protein"/>
    <property type="match status" value="1"/>
</dbReference>
<dbReference type="GO" id="GO:0016020">
    <property type="term" value="C:membrane"/>
    <property type="evidence" value="ECO:0007669"/>
    <property type="project" value="UniProtKB-SubCell"/>
</dbReference>
<dbReference type="AlphaFoldDB" id="A0A109W6C0"/>
<dbReference type="CDD" id="cd16425">
    <property type="entry name" value="TrbF"/>
    <property type="match status" value="1"/>
</dbReference>
<evidence type="ECO:0000256" key="1">
    <source>
        <dbReference type="ARBA" id="ARBA00004167"/>
    </source>
</evidence>
<evidence type="ECO:0000259" key="6">
    <source>
        <dbReference type="Pfam" id="PF04335"/>
    </source>
</evidence>